<dbReference type="HOGENOM" id="CLU_002034_1_0_1"/>
<sequence length="1499" mass="165081">MTSVPSADQRPPLRLHDPASFSATNNPFGLSTTQGRSQPAGIFDVDDRATKRRKVDEPADAEGDPAQPLPSVPEPPKAPQPKYRTTQDLRLLSAVLTADGFPDNIKSDAKDLPLMPSHPWRDRPQKKSPEEPKPTHRSRPKRQVPCTPDTLVIPDSGPRLVNGNPAGYFPWGTRKHAEDNLSEINVKQGYYDRPPNPPEKELNTARVPLYNAFKHRGGVESLSTLFTIVLEAKAKHGVLTSASSFKPPPRVTLAEPRKKSWIADLADPNVPLRKLSRTIPQGIRGHSLLEQCLQNSVPLSRTIWFVKCVGANEIRTLKRKGTSQAAAVGGERNWLREWTLNVQQFLEAVLAQSGQPSWKPNLQYALRLTTRLYLENLVDRDHYLDWLVNTFAAVGNEKLPFWLMLSHVFKQDVAKFRKRGRRLAASLTKRYLLLKDSSNAMVQAVAQKLKDAIRGFVLHRPQLFLIPDIWPEVKSALETCLQKDSALETRLLQRLNFVNERCMGSNKQQYLARPVPRDDIIGILDATFAPFDVTTLSQQLLTVTSDQQLLILAAIEWATTKYRCGQARIYLVSRLLRKWQKMGINTDEAIIAFVAKCHGSPELFDSAALKHLAAELSRSRSFPSSKYMQWLSVRGLPWPNSVTTSETQSRTGAEEVLIRQVCSDETLLLAELLFSDVESHHLNLRNALLGRAGFDAELERKTTQFVQTRVRNLLGRVENDEHASVCSATDFEHLLSGWNWRVRSAVSHGLRGYVVAQVKRQATTRQGSTPLQKESGFTTPSFDFVRSCLEALGDDAVLADVVGLCSAVNDEQLQAALVDTVIRHAATFSAIGALEPLQTRFCQNYMSLRTVNPTMPLFATALLELCTTYPTKLGSIKLLQLDLIRGDRGRAIAACSPFSDGVAESLQHAEASFIDEFEAVLQSEPSMSEQAMAKMFALLVERMEKQAHGSDSEFLFTCCQLMARLRLCRRTQGDQLLKTWLVKLLSMNPTGFAQTLVSNLICVGAVSVDALVDAFAGHRMAPYILQHMFPTALPNRPYSVVTKWADFGHRKPSQLLNLTSQLPPAAAGGFDIQELCARIVVKSDVVLDQAANTRLKQTLDGFLGKGESGDASSSLEAMDSFSLPFVRLYFQLSATSTSQTDESGLAESIVSVAASGSIENIAKLLQSAGPELSGQVRRLLEDNIIEMLPSPSQGKLLDVSLDPERIERLQVAVDQAFLLCQPSSTSSSKNATQLIEKLQQFLKFLGPSGSSQNQAASPAASQKPAVTSPSTPSIAAMPSLSSHLVPSSPMDFSSRALPHTIIDYFRVLLNLLCLQRPAPPAASDAKAAPSKTNQEYVRVLSYLAFIATHPAFLLPSTTFPASPALQQRAREVVDFAYDVMATFVDDLSEESRILCSRILKDRLTEGATGPAYAAVKESQARLRWLFGSINAMGSDMPSAEEMGKGLLVKRSVPGGGADGKGAAETVKDWKPRIWEVLESQGRGDGEVSVGLGLFGARRP</sequence>
<feature type="compositionally biased region" description="Low complexity" evidence="12">
    <location>
        <begin position="1249"/>
        <end position="1265"/>
    </location>
</feature>
<evidence type="ECO:0000256" key="10">
    <source>
        <dbReference type="ARBA" id="ARBA00025661"/>
    </source>
</evidence>
<feature type="compositionally biased region" description="Basic and acidic residues" evidence="12">
    <location>
        <begin position="45"/>
        <end position="57"/>
    </location>
</feature>
<dbReference type="OrthoDB" id="20828at2759"/>
<protein>
    <recommendedName>
        <fullName evidence="4">Mediator of RNA polymerase II transcription subunit 12</fullName>
    </recommendedName>
    <alternativeName>
        <fullName evidence="11">Mediator complex subunit 12</fullName>
    </alternativeName>
</protein>
<feature type="compositionally biased region" description="Pro residues" evidence="12">
    <location>
        <begin position="67"/>
        <end position="79"/>
    </location>
</feature>
<dbReference type="eggNOG" id="KOG4522">
    <property type="taxonomic scope" value="Eukaryota"/>
</dbReference>
<feature type="compositionally biased region" description="Basic and acidic residues" evidence="12">
    <location>
        <begin position="119"/>
        <end position="134"/>
    </location>
</feature>
<keyword evidence="9" id="KW-0539">Nucleus</keyword>
<keyword evidence="5" id="KW-0678">Repressor</keyword>
<evidence type="ECO:0000256" key="6">
    <source>
        <dbReference type="ARBA" id="ARBA00023015"/>
    </source>
</evidence>
<evidence type="ECO:0000256" key="2">
    <source>
        <dbReference type="ARBA" id="ARBA00010289"/>
    </source>
</evidence>
<comment type="subunit">
    <text evidence="3">Component of the SRB8-11 complex, which itself associates with the Mediator complex.</text>
</comment>
<keyword evidence="8" id="KW-0804">Transcription</keyword>
<organism evidence="14 15">
    <name type="scientific">Cyphellophora europaea (strain CBS 101466)</name>
    <name type="common">Phialophora europaea</name>
    <dbReference type="NCBI Taxonomy" id="1220924"/>
    <lineage>
        <taxon>Eukaryota</taxon>
        <taxon>Fungi</taxon>
        <taxon>Dikarya</taxon>
        <taxon>Ascomycota</taxon>
        <taxon>Pezizomycotina</taxon>
        <taxon>Eurotiomycetes</taxon>
        <taxon>Chaetothyriomycetidae</taxon>
        <taxon>Chaetothyriales</taxon>
        <taxon>Cyphellophoraceae</taxon>
        <taxon>Cyphellophora</taxon>
    </lineage>
</organism>
<feature type="region of interest" description="Disordered" evidence="12">
    <location>
        <begin position="1"/>
        <end position="159"/>
    </location>
</feature>
<evidence type="ECO:0000256" key="11">
    <source>
        <dbReference type="ARBA" id="ARBA00032010"/>
    </source>
</evidence>
<feature type="domain" description="Mediator complex subunit Med12" evidence="13">
    <location>
        <begin position="244"/>
        <end position="307"/>
    </location>
</feature>
<comment type="similarity">
    <text evidence="2">Belongs to the Mediator complex subunit 12 family.</text>
</comment>
<dbReference type="GeneID" id="19968441"/>
<evidence type="ECO:0000313" key="14">
    <source>
        <dbReference type="EMBL" id="ETN46913.1"/>
    </source>
</evidence>
<evidence type="ECO:0000256" key="5">
    <source>
        <dbReference type="ARBA" id="ARBA00022491"/>
    </source>
</evidence>
<dbReference type="Pfam" id="PF25326">
    <property type="entry name" value="ARM_SRB8"/>
    <property type="match status" value="1"/>
</dbReference>
<dbReference type="GO" id="GO:0006357">
    <property type="term" value="P:regulation of transcription by RNA polymerase II"/>
    <property type="evidence" value="ECO:0007669"/>
    <property type="project" value="InterPro"/>
</dbReference>
<evidence type="ECO:0000256" key="12">
    <source>
        <dbReference type="SAM" id="MobiDB-lite"/>
    </source>
</evidence>
<dbReference type="EMBL" id="KB822711">
    <property type="protein sequence ID" value="ETN46913.1"/>
    <property type="molecule type" value="Genomic_DNA"/>
</dbReference>
<reference evidence="14 15" key="1">
    <citation type="submission" date="2013-03" db="EMBL/GenBank/DDBJ databases">
        <title>The Genome Sequence of Phialophora europaea CBS 101466.</title>
        <authorList>
            <consortium name="The Broad Institute Genomics Platform"/>
            <person name="Cuomo C."/>
            <person name="de Hoog S."/>
            <person name="Gorbushina A."/>
            <person name="Walker B."/>
            <person name="Young S.K."/>
            <person name="Zeng Q."/>
            <person name="Gargeya S."/>
            <person name="Fitzgerald M."/>
            <person name="Haas B."/>
            <person name="Abouelleil A."/>
            <person name="Allen A.W."/>
            <person name="Alvarado L."/>
            <person name="Arachchi H.M."/>
            <person name="Berlin A.M."/>
            <person name="Chapman S.B."/>
            <person name="Gainer-Dewar J."/>
            <person name="Goldberg J."/>
            <person name="Griggs A."/>
            <person name="Gujja S."/>
            <person name="Hansen M."/>
            <person name="Howarth C."/>
            <person name="Imamovic A."/>
            <person name="Ireland A."/>
            <person name="Larimer J."/>
            <person name="McCowan C."/>
            <person name="Murphy C."/>
            <person name="Pearson M."/>
            <person name="Poon T.W."/>
            <person name="Priest M."/>
            <person name="Roberts A."/>
            <person name="Saif S."/>
            <person name="Shea T."/>
            <person name="Sisk P."/>
            <person name="Sykes S."/>
            <person name="Wortman J."/>
            <person name="Nusbaum C."/>
            <person name="Birren B."/>
        </authorList>
    </citation>
    <scope>NUCLEOTIDE SEQUENCE [LARGE SCALE GENOMIC DNA]</scope>
    <source>
        <strain evidence="14 15">CBS 101466</strain>
    </source>
</reference>
<accession>W2SFZ3</accession>
<dbReference type="RefSeq" id="XP_008711625.1">
    <property type="nucleotide sequence ID" value="XM_008713403.1"/>
</dbReference>
<keyword evidence="6" id="KW-0805">Transcription regulation</keyword>
<dbReference type="GO" id="GO:0016592">
    <property type="term" value="C:mediator complex"/>
    <property type="evidence" value="ECO:0007669"/>
    <property type="project" value="InterPro"/>
</dbReference>
<evidence type="ECO:0000256" key="3">
    <source>
        <dbReference type="ARBA" id="ARBA00011629"/>
    </source>
</evidence>
<evidence type="ECO:0000256" key="8">
    <source>
        <dbReference type="ARBA" id="ARBA00023163"/>
    </source>
</evidence>
<evidence type="ECO:0000256" key="4">
    <source>
        <dbReference type="ARBA" id="ARBA00019622"/>
    </source>
</evidence>
<evidence type="ECO:0000256" key="1">
    <source>
        <dbReference type="ARBA" id="ARBA00004123"/>
    </source>
</evidence>
<dbReference type="InterPro" id="IPR057344">
    <property type="entry name" value="ARM_SRB8"/>
</dbReference>
<comment type="subcellular location">
    <subcellularLocation>
        <location evidence="1">Nucleus</location>
    </subcellularLocation>
</comment>
<dbReference type="STRING" id="1220924.W2SFZ3"/>
<dbReference type="GO" id="GO:0003712">
    <property type="term" value="F:transcription coregulator activity"/>
    <property type="evidence" value="ECO:0007669"/>
    <property type="project" value="InterPro"/>
</dbReference>
<dbReference type="VEuPathDB" id="FungiDB:HMPREF1541_01102"/>
<comment type="function">
    <text evidence="10">Component of the SRB8-11 complex. The SRB8-11 complex is a regulatory module of the Mediator complex which is itself involved in regulation of basal and activated RNA polymerase II-dependent transcription. The SRB8-11 complex may be involved in the transcriptional repression of a subset of genes regulated by Mediator. It may inhibit the association of the Mediator complex with RNA polymerase II to form the holoenzyme complex.</text>
</comment>
<dbReference type="PANTHER" id="PTHR46567:SF1">
    <property type="entry name" value="MEDIATOR OF RNA POLYMERASE II TRANSCRIPTION SUBUNIT 12"/>
    <property type="match status" value="1"/>
</dbReference>
<dbReference type="Pfam" id="PF09497">
    <property type="entry name" value="Med12"/>
    <property type="match status" value="1"/>
</dbReference>
<feature type="region of interest" description="Disordered" evidence="12">
    <location>
        <begin position="1249"/>
        <end position="1272"/>
    </location>
</feature>
<dbReference type="InParanoid" id="W2SFZ3"/>
<dbReference type="Proteomes" id="UP000030752">
    <property type="component" value="Unassembled WGS sequence"/>
</dbReference>
<evidence type="ECO:0000313" key="15">
    <source>
        <dbReference type="Proteomes" id="UP000030752"/>
    </source>
</evidence>
<evidence type="ECO:0000256" key="9">
    <source>
        <dbReference type="ARBA" id="ARBA00023242"/>
    </source>
</evidence>
<proteinExistence type="inferred from homology"/>
<gene>
    <name evidence="14" type="ORF">HMPREF1541_01102</name>
</gene>
<keyword evidence="15" id="KW-1185">Reference proteome</keyword>
<name>W2SFZ3_CYPE1</name>
<evidence type="ECO:0000259" key="13">
    <source>
        <dbReference type="SMART" id="SM01281"/>
    </source>
</evidence>
<dbReference type="InterPro" id="IPR019035">
    <property type="entry name" value="Mediator_Med12"/>
</dbReference>
<dbReference type="PANTHER" id="PTHR46567">
    <property type="entry name" value="MEDIATOR OF RNA POLYMERASE II TRANSCRIPTION SUBUNIT 12"/>
    <property type="match status" value="1"/>
</dbReference>
<feature type="compositionally biased region" description="Polar residues" evidence="12">
    <location>
        <begin position="21"/>
        <end position="37"/>
    </location>
</feature>
<keyword evidence="7" id="KW-0010">Activator</keyword>
<dbReference type="SMART" id="SM01281">
    <property type="entry name" value="Med12"/>
    <property type="match status" value="1"/>
</dbReference>
<evidence type="ECO:0000256" key="7">
    <source>
        <dbReference type="ARBA" id="ARBA00023159"/>
    </source>
</evidence>